<sequence length="129" mass="14396">MKECVVMSGSRSPTHENVEIAIISKMSILNSLRRRLTTRLSSLPCEIEGEARSSANATNQALKIPLKKVHDEEKVMQKASDSWVPVDLSEVYILKPLFTDQDDGYLDIHPLCVNVKGKGLYSNNDFAYG</sequence>
<organism evidence="1 2">
    <name type="scientific">Clitoria ternatea</name>
    <name type="common">Butterfly pea</name>
    <dbReference type="NCBI Taxonomy" id="43366"/>
    <lineage>
        <taxon>Eukaryota</taxon>
        <taxon>Viridiplantae</taxon>
        <taxon>Streptophyta</taxon>
        <taxon>Embryophyta</taxon>
        <taxon>Tracheophyta</taxon>
        <taxon>Spermatophyta</taxon>
        <taxon>Magnoliopsida</taxon>
        <taxon>eudicotyledons</taxon>
        <taxon>Gunneridae</taxon>
        <taxon>Pentapetalae</taxon>
        <taxon>rosids</taxon>
        <taxon>fabids</taxon>
        <taxon>Fabales</taxon>
        <taxon>Fabaceae</taxon>
        <taxon>Papilionoideae</taxon>
        <taxon>50 kb inversion clade</taxon>
        <taxon>NPAAA clade</taxon>
        <taxon>indigoferoid/millettioid clade</taxon>
        <taxon>Phaseoleae</taxon>
        <taxon>Clitoria</taxon>
    </lineage>
</organism>
<protein>
    <submittedName>
        <fullName evidence="1">Uncharacterized protein</fullName>
    </submittedName>
</protein>
<dbReference type="AlphaFoldDB" id="A0AAN9FLA8"/>
<accession>A0AAN9FLA8</accession>
<reference evidence="1 2" key="1">
    <citation type="submission" date="2024-01" db="EMBL/GenBank/DDBJ databases">
        <title>The genomes of 5 underutilized Papilionoideae crops provide insights into root nodulation and disease resistance.</title>
        <authorList>
            <person name="Yuan L."/>
        </authorList>
    </citation>
    <scope>NUCLEOTIDE SEQUENCE [LARGE SCALE GENOMIC DNA]</scope>
    <source>
        <strain evidence="1">LY-2023</strain>
        <tissue evidence="1">Leaf</tissue>
    </source>
</reference>
<evidence type="ECO:0000313" key="2">
    <source>
        <dbReference type="Proteomes" id="UP001359559"/>
    </source>
</evidence>
<keyword evidence="2" id="KW-1185">Reference proteome</keyword>
<evidence type="ECO:0000313" key="1">
    <source>
        <dbReference type="EMBL" id="KAK7278562.1"/>
    </source>
</evidence>
<dbReference type="Proteomes" id="UP001359559">
    <property type="component" value="Unassembled WGS sequence"/>
</dbReference>
<gene>
    <name evidence="1" type="ORF">RJT34_23594</name>
</gene>
<dbReference type="EMBL" id="JAYKXN010000006">
    <property type="protein sequence ID" value="KAK7278562.1"/>
    <property type="molecule type" value="Genomic_DNA"/>
</dbReference>
<proteinExistence type="predicted"/>
<comment type="caution">
    <text evidence="1">The sequence shown here is derived from an EMBL/GenBank/DDBJ whole genome shotgun (WGS) entry which is preliminary data.</text>
</comment>
<name>A0AAN9FLA8_CLITE</name>